<reference evidence="2 3" key="1">
    <citation type="journal article" date="2008" name="Int. J. Syst. Evol. Microbiol.">
        <title>Neptunomonas japonica sp. nov., an Osedax japonicus symbiont-like bacterium isolated from sediment adjacent to sperm whale carcasses off Kagoshima, Japan.</title>
        <authorList>
            <person name="Miyazaki M."/>
            <person name="Nogi Y."/>
            <person name="Fujiwara Y."/>
            <person name="Kawato M."/>
            <person name="Kubokawa K."/>
            <person name="Horikoshi K."/>
        </authorList>
    </citation>
    <scope>NUCLEOTIDE SEQUENCE [LARGE SCALE GENOMIC DNA]</scope>
    <source>
        <strain evidence="2 3">JAMM 1380</strain>
    </source>
</reference>
<dbReference type="AlphaFoldDB" id="A0A7R6PB03"/>
<dbReference type="EMBL" id="AP014546">
    <property type="protein sequence ID" value="BBB30484.1"/>
    <property type="molecule type" value="Genomic_DNA"/>
</dbReference>
<dbReference type="SUPFAM" id="SSF54637">
    <property type="entry name" value="Thioesterase/thiol ester dehydrase-isomerase"/>
    <property type="match status" value="1"/>
</dbReference>
<protein>
    <submittedName>
        <fullName evidence="2">Acyl dehydratase</fullName>
    </submittedName>
</protein>
<sequence length="148" mass="16568">MLDRAKIGEVFPTFVVPVETGRLRFFAKSIGEKNPIYTDESAARDAGYKALPAPPTFPMVLDMESDSDLPPEVEVLKMDVGRILHGSQEFEYFGQVYAGDDISVSRKLVDVFDKKNGALEFVVTETSYTNQEHQLLAKARCTLVYRNA</sequence>
<proteinExistence type="predicted"/>
<dbReference type="InterPro" id="IPR029069">
    <property type="entry name" value="HotDog_dom_sf"/>
</dbReference>
<dbReference type="PIRSF" id="PIRSF018072">
    <property type="entry name" value="UCP018072"/>
    <property type="match status" value="1"/>
</dbReference>
<gene>
    <name evidence="2" type="ORF">NEJAP_2539</name>
</gene>
<evidence type="ECO:0000313" key="3">
    <source>
        <dbReference type="Proteomes" id="UP000595332"/>
    </source>
</evidence>
<dbReference type="KEGG" id="njp:NEJAP_2539"/>
<dbReference type="InterPro" id="IPR016709">
    <property type="entry name" value="HadA-like"/>
</dbReference>
<dbReference type="Pfam" id="PF13452">
    <property type="entry name" value="FAS1_DH_region"/>
    <property type="match status" value="1"/>
</dbReference>
<name>A0A7R6PB03_9GAMM</name>
<dbReference type="RefSeq" id="WP_201347667.1">
    <property type="nucleotide sequence ID" value="NZ_AP014546.1"/>
</dbReference>
<evidence type="ECO:0000313" key="2">
    <source>
        <dbReference type="EMBL" id="BBB30484.1"/>
    </source>
</evidence>
<keyword evidence="3" id="KW-1185">Reference proteome</keyword>
<dbReference type="Gene3D" id="3.10.129.10">
    <property type="entry name" value="Hotdog Thioesterase"/>
    <property type="match status" value="1"/>
</dbReference>
<feature type="domain" description="FAS1-like dehydratase" evidence="1">
    <location>
        <begin position="6"/>
        <end position="136"/>
    </location>
</feature>
<dbReference type="InterPro" id="IPR039569">
    <property type="entry name" value="FAS1-like_DH_region"/>
</dbReference>
<evidence type="ECO:0000259" key="1">
    <source>
        <dbReference type="Pfam" id="PF13452"/>
    </source>
</evidence>
<dbReference type="Proteomes" id="UP000595332">
    <property type="component" value="Chromosome"/>
</dbReference>
<accession>A0A7R6PB03</accession>
<dbReference type="CDD" id="cd03441">
    <property type="entry name" value="R_hydratase_like"/>
    <property type="match status" value="1"/>
</dbReference>
<organism evidence="2 3">
    <name type="scientific">Neptunomonas japonica JAMM 1380</name>
    <dbReference type="NCBI Taxonomy" id="1441457"/>
    <lineage>
        <taxon>Bacteria</taxon>
        <taxon>Pseudomonadati</taxon>
        <taxon>Pseudomonadota</taxon>
        <taxon>Gammaproteobacteria</taxon>
        <taxon>Oceanospirillales</taxon>
        <taxon>Oceanospirillaceae</taxon>
        <taxon>Neptunomonas</taxon>
    </lineage>
</organism>